<evidence type="ECO:0000256" key="2">
    <source>
        <dbReference type="ARBA" id="ARBA00019403"/>
    </source>
</evidence>
<dbReference type="PANTHER" id="PTHR33693">
    <property type="entry name" value="TYPE-5 URACIL-DNA GLYCOSYLASE"/>
    <property type="match status" value="1"/>
</dbReference>
<keyword evidence="6" id="KW-0378">Hydrolase</keyword>
<sequence>MARSSLVQVRLGAGADLDGFRAAARSLVAGGVPPEAVVFTSGEAADLFGAPVLPEGEPLSLPRAAADLVQLVACHRDPERWALLYRLIWRLTHGEKALLEVMSDPLVHRLAMMAKAIRRDLHKMHAFVRFRRVETAEGERYIAWFEPDNHILAAAAPFFRNRFGSLDWTILTPGGRVRWTGGALHYGPPATRDEAPTGDGFEEGWRDYYESTFNPARLNTTAMRAEMPKKYWRNMPETAAIPALVRAATSRVGDMMDREPAMPVKRNPDKAVAAMQDQAPRSLDELNRIIAASGPLVPGATRAVLGEGPVGAAIAFVGEQPGDQEDLQGRPFVGPAGQLLDRALEEAGIDRADVYLTNAVKHFKFVRRGSRRIHESPTAGEVKHYRWWLERELDLVRPGFVVALGATAALALTGHAVPVGRNR</sequence>
<dbReference type="InterPro" id="IPR025404">
    <property type="entry name" value="DUF4130"/>
</dbReference>
<keyword evidence="8" id="KW-0411">Iron-sulfur</keyword>
<evidence type="ECO:0000256" key="1">
    <source>
        <dbReference type="ARBA" id="ARBA00006521"/>
    </source>
</evidence>
<dbReference type="Pfam" id="PF13566">
    <property type="entry name" value="DUF4130"/>
    <property type="match status" value="1"/>
</dbReference>
<name>A0A2T4ZH69_9HYPH</name>
<comment type="similarity">
    <text evidence="1">Belongs to the uracil-DNA glycosylase (UDG) superfamily. Type 4 (UDGa) family.</text>
</comment>
<evidence type="ECO:0000256" key="8">
    <source>
        <dbReference type="ARBA" id="ARBA00023014"/>
    </source>
</evidence>
<dbReference type="GO" id="GO:0051539">
    <property type="term" value="F:4 iron, 4 sulfur cluster binding"/>
    <property type="evidence" value="ECO:0007669"/>
    <property type="project" value="UniProtKB-KW"/>
</dbReference>
<dbReference type="Proteomes" id="UP000241808">
    <property type="component" value="Unassembled WGS sequence"/>
</dbReference>
<dbReference type="InterPro" id="IPR051536">
    <property type="entry name" value="UDG_Type-4/5"/>
</dbReference>
<dbReference type="CDD" id="cd10030">
    <property type="entry name" value="UDG-F4_TTUDGA_SPO1dp_like"/>
    <property type="match status" value="1"/>
</dbReference>
<dbReference type="NCBIfam" id="TIGR03915">
    <property type="entry name" value="SAM_7_link_chp"/>
    <property type="match status" value="1"/>
</dbReference>
<evidence type="ECO:0000256" key="5">
    <source>
        <dbReference type="ARBA" id="ARBA00022763"/>
    </source>
</evidence>
<dbReference type="Pfam" id="PF03167">
    <property type="entry name" value="UDG"/>
    <property type="match status" value="1"/>
</dbReference>
<evidence type="ECO:0000259" key="10">
    <source>
        <dbReference type="SMART" id="SM00986"/>
    </source>
</evidence>
<keyword evidence="9" id="KW-0234">DNA repair</keyword>
<keyword evidence="12" id="KW-1185">Reference proteome</keyword>
<dbReference type="SMART" id="SM00987">
    <property type="entry name" value="UreE_C"/>
    <property type="match status" value="1"/>
</dbReference>
<organism evidence="11 12">
    <name type="scientific">Phreatobacter oligotrophus</name>
    <dbReference type="NCBI Taxonomy" id="1122261"/>
    <lineage>
        <taxon>Bacteria</taxon>
        <taxon>Pseudomonadati</taxon>
        <taxon>Pseudomonadota</taxon>
        <taxon>Alphaproteobacteria</taxon>
        <taxon>Hyphomicrobiales</taxon>
        <taxon>Phreatobacteraceae</taxon>
        <taxon>Phreatobacter</taxon>
    </lineage>
</organism>
<dbReference type="GO" id="GO:0006281">
    <property type="term" value="P:DNA repair"/>
    <property type="evidence" value="ECO:0007669"/>
    <property type="project" value="UniProtKB-KW"/>
</dbReference>
<dbReference type="PANTHER" id="PTHR33693:SF9">
    <property type="entry name" value="TYPE-4 URACIL-DNA GLYCOSYLASE"/>
    <property type="match status" value="1"/>
</dbReference>
<dbReference type="InterPro" id="IPR005273">
    <property type="entry name" value="Ura-DNA_glyco_family4"/>
</dbReference>
<evidence type="ECO:0000256" key="7">
    <source>
        <dbReference type="ARBA" id="ARBA00023004"/>
    </source>
</evidence>
<keyword evidence="5" id="KW-0227">DNA damage</keyword>
<evidence type="ECO:0000256" key="6">
    <source>
        <dbReference type="ARBA" id="ARBA00022801"/>
    </source>
</evidence>
<dbReference type="NCBIfam" id="TIGR03914">
    <property type="entry name" value="UDG_fam_dom"/>
    <property type="match status" value="1"/>
</dbReference>
<proteinExistence type="inferred from homology"/>
<dbReference type="InterPro" id="IPR023875">
    <property type="entry name" value="DNA_repair_put"/>
</dbReference>
<keyword evidence="4" id="KW-0479">Metal-binding</keyword>
<accession>A0A2T4ZH69</accession>
<protein>
    <recommendedName>
        <fullName evidence="2">Type-4 uracil-DNA glycosylase</fullName>
    </recommendedName>
</protein>
<gene>
    <name evidence="11" type="ORF">C8P69_102646</name>
</gene>
<feature type="domain" description="Uracil-DNA glycosylase-like" evidence="10">
    <location>
        <begin position="305"/>
        <end position="423"/>
    </location>
</feature>
<dbReference type="GO" id="GO:0046872">
    <property type="term" value="F:metal ion binding"/>
    <property type="evidence" value="ECO:0007669"/>
    <property type="project" value="UniProtKB-KW"/>
</dbReference>
<evidence type="ECO:0000256" key="3">
    <source>
        <dbReference type="ARBA" id="ARBA00022485"/>
    </source>
</evidence>
<dbReference type="EMBL" id="PZZL01000002">
    <property type="protein sequence ID" value="PTM61259.1"/>
    <property type="molecule type" value="Genomic_DNA"/>
</dbReference>
<dbReference type="InterPro" id="IPR005122">
    <property type="entry name" value="Uracil-DNA_glycosylase-like"/>
</dbReference>
<comment type="caution">
    <text evidence="11">The sequence shown here is derived from an EMBL/GenBank/DDBJ whole genome shotgun (WGS) entry which is preliminary data.</text>
</comment>
<evidence type="ECO:0000313" key="12">
    <source>
        <dbReference type="Proteomes" id="UP000241808"/>
    </source>
</evidence>
<dbReference type="SUPFAM" id="SSF52141">
    <property type="entry name" value="Uracil-DNA glycosylase-like"/>
    <property type="match status" value="1"/>
</dbReference>
<keyword evidence="3" id="KW-0004">4Fe-4S</keyword>
<dbReference type="SMART" id="SM00986">
    <property type="entry name" value="UDG"/>
    <property type="match status" value="1"/>
</dbReference>
<evidence type="ECO:0000256" key="9">
    <source>
        <dbReference type="ARBA" id="ARBA00023204"/>
    </source>
</evidence>
<dbReference type="InterPro" id="IPR036895">
    <property type="entry name" value="Uracil-DNA_glycosylase-like_sf"/>
</dbReference>
<evidence type="ECO:0000313" key="11">
    <source>
        <dbReference type="EMBL" id="PTM61259.1"/>
    </source>
</evidence>
<evidence type="ECO:0000256" key="4">
    <source>
        <dbReference type="ARBA" id="ARBA00022723"/>
    </source>
</evidence>
<dbReference type="GO" id="GO:0097506">
    <property type="term" value="F:deaminated base DNA N-glycosylase activity"/>
    <property type="evidence" value="ECO:0007669"/>
    <property type="project" value="UniProtKB-ARBA"/>
</dbReference>
<dbReference type="Gene3D" id="3.40.470.10">
    <property type="entry name" value="Uracil-DNA glycosylase-like domain"/>
    <property type="match status" value="1"/>
</dbReference>
<reference evidence="11 12" key="1">
    <citation type="submission" date="2018-04" db="EMBL/GenBank/DDBJ databases">
        <title>Genomic Encyclopedia of Archaeal and Bacterial Type Strains, Phase II (KMG-II): from individual species to whole genera.</title>
        <authorList>
            <person name="Goeker M."/>
        </authorList>
    </citation>
    <scope>NUCLEOTIDE SEQUENCE [LARGE SCALE GENOMIC DNA]</scope>
    <source>
        <strain evidence="11 12">DSM 25521</strain>
    </source>
</reference>
<dbReference type="AlphaFoldDB" id="A0A2T4ZH69"/>
<keyword evidence="7" id="KW-0408">Iron</keyword>